<evidence type="ECO:0000313" key="1">
    <source>
        <dbReference type="EMBL" id="GFQ88155.1"/>
    </source>
</evidence>
<sequence length="157" mass="17835">MVGGVKANLCSFRIAANWSDYDRIGIVWCEGSLRLPSHQTIPIHSPSNLSGRLGFGFVISRTNKPRFASCLHTNRNRFIPSSFSFTRDSARQIFDHDGTRIVHYECKHTGENHCNRNFIAYVWRKIGEELSTTRRATEGKVASVAIKLHEGKEEQKT</sequence>
<evidence type="ECO:0000313" key="2">
    <source>
        <dbReference type="Proteomes" id="UP000887116"/>
    </source>
</evidence>
<comment type="caution">
    <text evidence="1">The sequence shown here is derived from an EMBL/GenBank/DDBJ whole genome shotgun (WGS) entry which is preliminary data.</text>
</comment>
<organism evidence="1 2">
    <name type="scientific">Trichonephila clavata</name>
    <name type="common">Joro spider</name>
    <name type="synonym">Nephila clavata</name>
    <dbReference type="NCBI Taxonomy" id="2740835"/>
    <lineage>
        <taxon>Eukaryota</taxon>
        <taxon>Metazoa</taxon>
        <taxon>Ecdysozoa</taxon>
        <taxon>Arthropoda</taxon>
        <taxon>Chelicerata</taxon>
        <taxon>Arachnida</taxon>
        <taxon>Araneae</taxon>
        <taxon>Araneomorphae</taxon>
        <taxon>Entelegynae</taxon>
        <taxon>Araneoidea</taxon>
        <taxon>Nephilidae</taxon>
        <taxon>Trichonephila</taxon>
    </lineage>
</organism>
<name>A0A8X6J244_TRICU</name>
<dbReference type="Proteomes" id="UP000887116">
    <property type="component" value="Unassembled WGS sequence"/>
</dbReference>
<keyword evidence="2" id="KW-1185">Reference proteome</keyword>
<protein>
    <submittedName>
        <fullName evidence="1">Uncharacterized protein</fullName>
    </submittedName>
</protein>
<accession>A0A8X6J244</accession>
<reference evidence="1" key="1">
    <citation type="submission" date="2020-07" db="EMBL/GenBank/DDBJ databases">
        <title>Multicomponent nature underlies the extraordinary mechanical properties of spider dragline silk.</title>
        <authorList>
            <person name="Kono N."/>
            <person name="Nakamura H."/>
            <person name="Mori M."/>
            <person name="Yoshida Y."/>
            <person name="Ohtoshi R."/>
            <person name="Malay A.D."/>
            <person name="Moran D.A.P."/>
            <person name="Tomita M."/>
            <person name="Numata K."/>
            <person name="Arakawa K."/>
        </authorList>
    </citation>
    <scope>NUCLEOTIDE SEQUENCE</scope>
</reference>
<dbReference type="AlphaFoldDB" id="A0A8X6J244"/>
<gene>
    <name evidence="1" type="ORF">TNCT_737781</name>
</gene>
<dbReference type="EMBL" id="BMAO01023357">
    <property type="protein sequence ID" value="GFQ88155.1"/>
    <property type="molecule type" value="Genomic_DNA"/>
</dbReference>
<proteinExistence type="predicted"/>